<dbReference type="InterPro" id="IPR024524">
    <property type="entry name" value="DUF3800"/>
</dbReference>
<dbReference type="Pfam" id="PF12686">
    <property type="entry name" value="DUF3800"/>
    <property type="match status" value="1"/>
</dbReference>
<protein>
    <submittedName>
        <fullName evidence="1">Uncharacterized protein</fullName>
    </submittedName>
</protein>
<organism evidence="1 2">
    <name type="scientific">Acetoanaerobium sticklandii (strain ATCC 12662 / DSM 519 / JCM 1433 / CCUG 9281 / NCIMB 10654 / HF)</name>
    <name type="common">Clostridium sticklandii</name>
    <dbReference type="NCBI Taxonomy" id="499177"/>
    <lineage>
        <taxon>Bacteria</taxon>
        <taxon>Bacillati</taxon>
        <taxon>Bacillota</taxon>
        <taxon>Clostridia</taxon>
        <taxon>Peptostreptococcales</taxon>
        <taxon>Filifactoraceae</taxon>
        <taxon>Acetoanaerobium</taxon>
    </lineage>
</organism>
<dbReference type="Proteomes" id="UP000007041">
    <property type="component" value="Chromosome"/>
</dbReference>
<dbReference type="eggNOG" id="ENOG502ZC5P">
    <property type="taxonomic scope" value="Bacteria"/>
</dbReference>
<accession>E3PR36</accession>
<dbReference type="HOGENOM" id="CLU_091364_0_0_9"/>
<evidence type="ECO:0000313" key="1">
    <source>
        <dbReference type="EMBL" id="CBH20241.1"/>
    </source>
</evidence>
<sequence length="280" mass="33114">MGWRNRPTYIEKWPKHTDVIMFIDENGESSLKNIQKKIKKGSKIDINEKIFTITGCVINKKNFLEVRENIISLKDKYWDEGKFNYNNIKIKRVCFHSNEVRGRKGPFSDKVIDYNNFICDLSGFMENLPATIFSSTIDKEEHCKKYITPLHPYNLCLDFVLERFVKYYLKPNEYGVIVLEARGAGEDRFVLNHIKEVIDKGTRCVNDSYFKKIKGVYFNPKWCKKHQEQLSYFGLECADLYSYPIHKHIKFNTKDKPFEILEKKIYGYPNYSGYGLKVFP</sequence>
<dbReference type="EMBL" id="FP565809">
    <property type="protein sequence ID" value="CBH20241.1"/>
    <property type="molecule type" value="Genomic_DNA"/>
</dbReference>
<dbReference type="AlphaFoldDB" id="E3PR36"/>
<reference evidence="2" key="1">
    <citation type="journal article" date="2010" name="BMC Genomics">
        <title>Clostridium sticklandii, a specialist in amino acid degradation:revisiting its metabolism through its genome sequence.</title>
        <authorList>
            <person name="Fonknechten N."/>
            <person name="Chaussonnerie S."/>
            <person name="Tricot S."/>
            <person name="Lajus A."/>
            <person name="Andreesen J.R."/>
            <person name="Perchat N."/>
            <person name="Pelletier E."/>
            <person name="Gouyvenoux M."/>
            <person name="Barbe V."/>
            <person name="Salanoubat M."/>
            <person name="Le Paslier D."/>
            <person name="Weissenbach J."/>
            <person name="Cohen G.N."/>
            <person name="Kreimeyer A."/>
        </authorList>
    </citation>
    <scope>NUCLEOTIDE SEQUENCE [LARGE SCALE GENOMIC DNA]</scope>
    <source>
        <strain evidence="2">ATCC 12662 / DSM 519 / JCM 1433 / CCUG 9281 / NCIMB 10654 / HF</strain>
    </source>
</reference>
<gene>
    <name evidence="1" type="ordered locus">CLOST_0111</name>
</gene>
<dbReference type="BioCyc" id="CSTI499177:GJE9-117-MONOMER"/>
<proteinExistence type="predicted"/>
<name>E3PR36_ACESD</name>
<evidence type="ECO:0000313" key="2">
    <source>
        <dbReference type="Proteomes" id="UP000007041"/>
    </source>
</evidence>
<dbReference type="KEGG" id="cst:CLOST_0111"/>
<keyword evidence="2" id="KW-1185">Reference proteome</keyword>